<reference evidence="4" key="1">
    <citation type="submission" date="2016-05" db="EMBL/GenBank/DDBJ databases">
        <authorList>
            <person name="Naeem R."/>
        </authorList>
    </citation>
    <scope>NUCLEOTIDE SEQUENCE [LARGE SCALE GENOMIC DNA]</scope>
</reference>
<dbReference type="Proteomes" id="UP000078550">
    <property type="component" value="Unassembled WGS sequence"/>
</dbReference>
<reference evidence="3" key="2">
    <citation type="submission" date="2016-05" db="EMBL/GenBank/DDBJ databases">
        <authorList>
            <person name="Naeem Raeece"/>
        </authorList>
    </citation>
    <scope>NUCLEOTIDE SEQUENCE [LARGE SCALE GENOMIC DNA]</scope>
</reference>
<evidence type="ECO:0000313" key="1">
    <source>
        <dbReference type="EMBL" id="SBT37876.1"/>
    </source>
</evidence>
<protein>
    <submittedName>
        <fullName evidence="2">Uncharacterized protein</fullName>
    </submittedName>
</protein>
<dbReference type="AlphaFoldDB" id="A0A1A8Z3Y7"/>
<organism evidence="2 3">
    <name type="scientific">Plasmodium ovale wallikeri</name>
    <dbReference type="NCBI Taxonomy" id="864142"/>
    <lineage>
        <taxon>Eukaryota</taxon>
        <taxon>Sar</taxon>
        <taxon>Alveolata</taxon>
        <taxon>Apicomplexa</taxon>
        <taxon>Aconoidasida</taxon>
        <taxon>Haemosporida</taxon>
        <taxon>Plasmodiidae</taxon>
        <taxon>Plasmodium</taxon>
        <taxon>Plasmodium (Plasmodium)</taxon>
    </lineage>
</organism>
<sequence length="91" mass="10460">MVWKMHDGEIFLPNGNDFIRNKAHSDGLKQNYAKIISPSKPLKGKIKTNKQIMSDFALLNRRKKCALGCMKCDAQRGKRKMGVRTIAKRRK</sequence>
<keyword evidence="4" id="KW-1185">Reference proteome</keyword>
<evidence type="ECO:0000313" key="3">
    <source>
        <dbReference type="Proteomes" id="UP000078550"/>
    </source>
</evidence>
<dbReference type="Proteomes" id="UP000078555">
    <property type="component" value="Unassembled WGS sequence"/>
</dbReference>
<proteinExistence type="predicted"/>
<accession>A0A1A8Z3Y7</accession>
<dbReference type="EMBL" id="FLRD01000107">
    <property type="protein sequence ID" value="SBT37876.1"/>
    <property type="molecule type" value="Genomic_DNA"/>
</dbReference>
<name>A0A1A8Z3Y7_PLAOA</name>
<dbReference type="EMBL" id="FLRE01000138">
    <property type="protein sequence ID" value="SBT38581.1"/>
    <property type="molecule type" value="Genomic_DNA"/>
</dbReference>
<evidence type="ECO:0000313" key="4">
    <source>
        <dbReference type="Proteomes" id="UP000078555"/>
    </source>
</evidence>
<gene>
    <name evidence="1" type="ORF">POVWA1_036700</name>
    <name evidence="2" type="ORF">POVWA2_036000</name>
</gene>
<evidence type="ECO:0000313" key="2">
    <source>
        <dbReference type="EMBL" id="SBT38581.1"/>
    </source>
</evidence>
<reference evidence="2" key="3">
    <citation type="submission" date="2016-05" db="EMBL/GenBank/DDBJ databases">
        <authorList>
            <person name="Lavstsen T."/>
            <person name="Jespersen J.S."/>
        </authorList>
    </citation>
    <scope>NUCLEOTIDE SEQUENCE [LARGE SCALE GENOMIC DNA]</scope>
</reference>